<dbReference type="CDD" id="cd00085">
    <property type="entry name" value="HNHc"/>
    <property type="match status" value="1"/>
</dbReference>
<comment type="caution">
    <text evidence="3">The sequence shown here is derived from an EMBL/GenBank/DDBJ whole genome shotgun (WGS) entry which is preliminary data.</text>
</comment>
<evidence type="ECO:0000256" key="1">
    <source>
        <dbReference type="SAM" id="MobiDB-lite"/>
    </source>
</evidence>
<protein>
    <submittedName>
        <fullName evidence="3">Uncharacterized protein DUF222</fullName>
    </submittedName>
</protein>
<feature type="compositionally biased region" description="Acidic residues" evidence="1">
    <location>
        <begin position="244"/>
        <end position="255"/>
    </location>
</feature>
<reference evidence="4" key="1">
    <citation type="submission" date="2018-05" db="EMBL/GenBank/DDBJ databases">
        <authorList>
            <person name="Deangelis K."/>
            <person name="Huntemann M."/>
            <person name="Clum A."/>
            <person name="Pillay M."/>
            <person name="Palaniappan K."/>
            <person name="Varghese N."/>
            <person name="Mikhailova N."/>
            <person name="Stamatis D."/>
            <person name="Reddy T."/>
            <person name="Daum C."/>
            <person name="Shapiro N."/>
            <person name="Ivanova N."/>
            <person name="Kyrpides N."/>
            <person name="Woyke T."/>
        </authorList>
    </citation>
    <scope>NUCLEOTIDE SEQUENCE [LARGE SCALE GENOMIC DNA]</scope>
    <source>
        <strain evidence="4">GAS496</strain>
    </source>
</reference>
<name>A0A318HG22_9MYCO</name>
<organism evidence="3 4">
    <name type="scientific">Mycolicibacterium moriokaense</name>
    <dbReference type="NCBI Taxonomy" id="39691"/>
    <lineage>
        <taxon>Bacteria</taxon>
        <taxon>Bacillati</taxon>
        <taxon>Actinomycetota</taxon>
        <taxon>Actinomycetes</taxon>
        <taxon>Mycobacteriales</taxon>
        <taxon>Mycobacteriaceae</taxon>
        <taxon>Mycolicibacterium</taxon>
    </lineage>
</organism>
<dbReference type="InterPro" id="IPR003615">
    <property type="entry name" value="HNH_nuc"/>
</dbReference>
<dbReference type="AlphaFoldDB" id="A0A318HG22"/>
<dbReference type="OrthoDB" id="4774865at2"/>
<gene>
    <name evidence="3" type="ORF">C8E89_109115</name>
</gene>
<dbReference type="RefSeq" id="WP_110316877.1">
    <property type="nucleotide sequence ID" value="NZ_QJJU01000009.1"/>
</dbReference>
<feature type="compositionally biased region" description="Basic and acidic residues" evidence="1">
    <location>
        <begin position="256"/>
        <end position="269"/>
    </location>
</feature>
<dbReference type="Proteomes" id="UP000247781">
    <property type="component" value="Unassembled WGS sequence"/>
</dbReference>
<feature type="region of interest" description="Disordered" evidence="1">
    <location>
        <begin position="420"/>
        <end position="446"/>
    </location>
</feature>
<feature type="domain" description="HNH nuclease" evidence="2">
    <location>
        <begin position="358"/>
        <end position="412"/>
    </location>
</feature>
<dbReference type="SMART" id="SM00507">
    <property type="entry name" value="HNHc"/>
    <property type="match status" value="1"/>
</dbReference>
<dbReference type="InterPro" id="IPR003870">
    <property type="entry name" value="DUF222"/>
</dbReference>
<proteinExistence type="predicted"/>
<dbReference type="EMBL" id="QJJU01000009">
    <property type="protein sequence ID" value="PXX08099.1"/>
    <property type="molecule type" value="Genomic_DNA"/>
</dbReference>
<keyword evidence="4" id="KW-1185">Reference proteome</keyword>
<sequence>MSSGVVSDREEILATYAEWESANAKVAELSLDALTHTELLELQHRREVVARSVPAIDHQIIDRLASEADPKALGGTNLGDVLSTRLRISKGEAKRRIKQAELLGPRQAMTGEPLAPKLANTAAAQARGQIGAEHVRIIEKFFADLSGHIDGHTRDLAEADLARIATGLGPTHFRAAADRLAFLLNQDGDLPDDAEHARRRHLTIDKQGIDGMSKVHGLLDPEARATVEAVFAKLAAPGMCNPDDETPCVDGEPSEEAAHGDTRSQGQRNHDALKAMGRSVLASGELGQHNGLPATIIVSTSLQDLQAAAGVAVTAGGTLLPMREVIKQASQAHHYLVIYDKHTREPLYCGRAKRFATPGQRIVLHALERGCTRPGCTAPGYWTQVHHVEGWAGANGETNIDELTLACGPDNRLIEESGWTTRKRKDGRTEWIPPPHLDTGQTRVNNYHHPEKYLLPEDEQDEDDDP</sequence>
<evidence type="ECO:0000313" key="3">
    <source>
        <dbReference type="EMBL" id="PXX08099.1"/>
    </source>
</evidence>
<evidence type="ECO:0000259" key="2">
    <source>
        <dbReference type="SMART" id="SM00507"/>
    </source>
</evidence>
<dbReference type="Pfam" id="PF02720">
    <property type="entry name" value="DUF222"/>
    <property type="match status" value="1"/>
</dbReference>
<feature type="region of interest" description="Disordered" evidence="1">
    <location>
        <begin position="244"/>
        <end position="269"/>
    </location>
</feature>
<accession>A0A318HG22</accession>
<reference evidence="3 4" key="2">
    <citation type="submission" date="2018-06" db="EMBL/GenBank/DDBJ databases">
        <title>Sequencing of bacterial isolates from soil warming experiment in Harvard Forest, Massachusetts, USA.</title>
        <authorList>
            <person name="Deangelis K.PhD."/>
        </authorList>
    </citation>
    <scope>NUCLEOTIDE SEQUENCE [LARGE SCALE GENOMIC DNA]</scope>
    <source>
        <strain evidence="3 4">GAS496</strain>
    </source>
</reference>
<evidence type="ECO:0000313" key="4">
    <source>
        <dbReference type="Proteomes" id="UP000247781"/>
    </source>
</evidence>